<dbReference type="SUPFAM" id="SSF51735">
    <property type="entry name" value="NAD(P)-binding Rossmann-fold domains"/>
    <property type="match status" value="1"/>
</dbReference>
<keyword evidence="3" id="KW-0017">Alkaloid metabolism</keyword>
<dbReference type="UniPathway" id="UPA00327"/>
<evidence type="ECO:0000259" key="5">
    <source>
        <dbReference type="Pfam" id="PF05368"/>
    </source>
</evidence>
<dbReference type="InterPro" id="IPR008030">
    <property type="entry name" value="NmrA-like"/>
</dbReference>
<dbReference type="PANTHER" id="PTHR43162:SF1">
    <property type="entry name" value="PRESTALK A DIFFERENTIATION PROTEIN A"/>
    <property type="match status" value="1"/>
</dbReference>
<accession>A0A1D2JIZ7</accession>
<name>A0A1D2JIZ7_PARBR</name>
<dbReference type="GO" id="GO:0016491">
    <property type="term" value="F:oxidoreductase activity"/>
    <property type="evidence" value="ECO:0007669"/>
    <property type="project" value="UniProtKB-KW"/>
</dbReference>
<dbReference type="Gene3D" id="3.40.50.720">
    <property type="entry name" value="NAD(P)-binding Rossmann-like Domain"/>
    <property type="match status" value="1"/>
</dbReference>
<proteinExistence type="inferred from homology"/>
<feature type="domain" description="NmrA-like" evidence="5">
    <location>
        <begin position="122"/>
        <end position="284"/>
    </location>
</feature>
<evidence type="ECO:0000256" key="3">
    <source>
        <dbReference type="ARBA" id="ARBA00022589"/>
    </source>
</evidence>
<sequence>MTILILGGRGKTSSRLASILSTRAPEIPFIVASRTTSPPSPHKQAIFDWLDESTWGQPFEMASTSSAFTLGPISAVYIVSPPVVDLFPLAKRFIDFAREKGVKRFVLLSASTFEKGGPLMGKVHEYLAGLGEEIAWTVLRPTWFMQNVSEAQFLPFIKGEDKIYSSTGEGKIPFVSTDDIARVAFNALTDERPHNTDHLILGPELLSYGDIADILSSVLGRKITHVSLSEADYVAWLMSATGVSENYAKMLAGLEIPIRNRELEEVNDVVERVTGKAPMTFSEFAEVAKECWL</sequence>
<protein>
    <recommendedName>
        <fullName evidence="5">NmrA-like domain-containing protein</fullName>
    </recommendedName>
</protein>
<evidence type="ECO:0000256" key="2">
    <source>
        <dbReference type="ARBA" id="ARBA00005372"/>
    </source>
</evidence>
<evidence type="ECO:0000313" key="7">
    <source>
        <dbReference type="Proteomes" id="UP000242814"/>
    </source>
</evidence>
<comment type="caution">
    <text evidence="6">The sequence shown here is derived from an EMBL/GenBank/DDBJ whole genome shotgun (WGS) entry which is preliminary data.</text>
</comment>
<dbReference type="AlphaFoldDB" id="A0A1D2JIZ7"/>
<gene>
    <name evidence="6" type="ORF">ACO22_02366</name>
</gene>
<comment type="pathway">
    <text evidence="1">Alkaloid biosynthesis; ergot alkaloid biosynthesis.</text>
</comment>
<dbReference type="Gene3D" id="3.90.25.10">
    <property type="entry name" value="UDP-galactose 4-epimerase, domain 1"/>
    <property type="match status" value="1"/>
</dbReference>
<dbReference type="PANTHER" id="PTHR43162">
    <property type="match status" value="1"/>
</dbReference>
<comment type="similarity">
    <text evidence="2">Belongs to the fgaFS/easG family.</text>
</comment>
<dbReference type="InterPro" id="IPR019901">
    <property type="entry name" value="Ergot_alkaloid_biosynthesis"/>
</dbReference>
<evidence type="ECO:0000256" key="4">
    <source>
        <dbReference type="ARBA" id="ARBA00023002"/>
    </source>
</evidence>
<dbReference type="VEuPathDB" id="FungiDB:PADG_07739"/>
<dbReference type="GO" id="GO:0035835">
    <property type="term" value="P:indole alkaloid biosynthetic process"/>
    <property type="evidence" value="ECO:0007669"/>
    <property type="project" value="UniProtKB-UniPathway"/>
</dbReference>
<dbReference type="Proteomes" id="UP000242814">
    <property type="component" value="Unassembled WGS sequence"/>
</dbReference>
<dbReference type="VEuPathDB" id="FungiDB:PABG_06228"/>
<evidence type="ECO:0000256" key="1">
    <source>
        <dbReference type="ARBA" id="ARBA00005107"/>
    </source>
</evidence>
<dbReference type="Pfam" id="PF05368">
    <property type="entry name" value="NmrA"/>
    <property type="match status" value="1"/>
</dbReference>
<reference evidence="6 7" key="1">
    <citation type="submission" date="2016-06" db="EMBL/GenBank/DDBJ databases">
        <authorList>
            <person name="Kjaerup R.B."/>
            <person name="Dalgaard T.S."/>
            <person name="Juul-Madsen H.R."/>
        </authorList>
    </citation>
    <scope>NUCLEOTIDE SEQUENCE [LARGE SCALE GENOMIC DNA]</scope>
    <source>
        <strain evidence="6 7">Pb300</strain>
    </source>
</reference>
<dbReference type="EMBL" id="LZYO01000071">
    <property type="protein sequence ID" value="ODH38415.1"/>
    <property type="molecule type" value="Genomic_DNA"/>
</dbReference>
<dbReference type="InterPro" id="IPR036291">
    <property type="entry name" value="NAD(P)-bd_dom_sf"/>
</dbReference>
<dbReference type="InterPro" id="IPR051604">
    <property type="entry name" value="Ergot_Alk_Oxidoreductase"/>
</dbReference>
<dbReference type="NCBIfam" id="TIGR03649">
    <property type="entry name" value="ergot_EASG"/>
    <property type="match status" value="1"/>
</dbReference>
<organism evidence="6 7">
    <name type="scientific">Paracoccidioides brasiliensis</name>
    <dbReference type="NCBI Taxonomy" id="121759"/>
    <lineage>
        <taxon>Eukaryota</taxon>
        <taxon>Fungi</taxon>
        <taxon>Dikarya</taxon>
        <taxon>Ascomycota</taxon>
        <taxon>Pezizomycotina</taxon>
        <taxon>Eurotiomycetes</taxon>
        <taxon>Eurotiomycetidae</taxon>
        <taxon>Onygenales</taxon>
        <taxon>Ajellomycetaceae</taxon>
        <taxon>Paracoccidioides</taxon>
    </lineage>
</organism>
<evidence type="ECO:0000313" key="6">
    <source>
        <dbReference type="EMBL" id="ODH38415.1"/>
    </source>
</evidence>
<keyword evidence="4" id="KW-0560">Oxidoreductase</keyword>